<dbReference type="GO" id="GO:0016987">
    <property type="term" value="F:sigma factor activity"/>
    <property type="evidence" value="ECO:0007669"/>
    <property type="project" value="InterPro"/>
</dbReference>
<feature type="domain" description="RNA polymerase sigma factor 70 region 4 type 2" evidence="1">
    <location>
        <begin position="116"/>
        <end position="162"/>
    </location>
</feature>
<dbReference type="GO" id="GO:0003677">
    <property type="term" value="F:DNA binding"/>
    <property type="evidence" value="ECO:0007669"/>
    <property type="project" value="InterPro"/>
</dbReference>
<sequence>MQSGGRDALMLRNYKTSKKNRTNYIYYSADGEAIKIVPNENGVTDAIIATLHSFDDEEYNAGRREKYHVPVHMDAYCDENEDDAADRNPYLVDKDSDPLENIIQFIEETEHKEKIDKLRTAIETLQPQQKELIKKVFFEKRTNVSIAAEEGVSETAIRNRLKKIHDNLCKKI</sequence>
<dbReference type="Proteomes" id="UP000017118">
    <property type="component" value="Chromosome"/>
</dbReference>
<dbReference type="Gene3D" id="1.20.140.160">
    <property type="match status" value="1"/>
</dbReference>
<proteinExistence type="predicted"/>
<dbReference type="GO" id="GO:0006352">
    <property type="term" value="P:DNA-templated transcription initiation"/>
    <property type="evidence" value="ECO:0007669"/>
    <property type="project" value="InterPro"/>
</dbReference>
<dbReference type="SUPFAM" id="SSF88659">
    <property type="entry name" value="Sigma3 and sigma4 domains of RNA polymerase sigma factors"/>
    <property type="match status" value="1"/>
</dbReference>
<reference evidence="2 3" key="1">
    <citation type="journal article" date="2013" name="Genome Announc.">
        <title>Complete Genome Sequence of the Solvent Producer Clostridium saccharobutylicum NCP262 (DSM 13864).</title>
        <authorList>
            <person name="Poehlein A."/>
            <person name="Hartwich K."/>
            <person name="Krabben P."/>
            <person name="Ehrenreich A."/>
            <person name="Liebl W."/>
            <person name="Durre P."/>
            <person name="Gottschalk G."/>
            <person name="Daniel R."/>
        </authorList>
    </citation>
    <scope>NUCLEOTIDE SEQUENCE [LARGE SCALE GENOMIC DNA]</scope>
    <source>
        <strain evidence="2">DSM 13864</strain>
    </source>
</reference>
<organism evidence="2 3">
    <name type="scientific">Clostridium saccharobutylicum DSM 13864</name>
    <dbReference type="NCBI Taxonomy" id="1345695"/>
    <lineage>
        <taxon>Bacteria</taxon>
        <taxon>Bacillati</taxon>
        <taxon>Bacillota</taxon>
        <taxon>Clostridia</taxon>
        <taxon>Eubacteriales</taxon>
        <taxon>Clostridiaceae</taxon>
        <taxon>Clostridium</taxon>
    </lineage>
</organism>
<dbReference type="InterPro" id="IPR013249">
    <property type="entry name" value="RNA_pol_sigma70_r4_t2"/>
</dbReference>
<protein>
    <recommendedName>
        <fullName evidence="1">RNA polymerase sigma factor 70 region 4 type 2 domain-containing protein</fullName>
    </recommendedName>
</protein>
<gene>
    <name evidence="2" type="ORF">CLSA_c09130</name>
</gene>
<evidence type="ECO:0000313" key="3">
    <source>
        <dbReference type="Proteomes" id="UP000017118"/>
    </source>
</evidence>
<dbReference type="HOGENOM" id="CLU_1624233_0_0_9"/>
<evidence type="ECO:0000313" key="2">
    <source>
        <dbReference type="EMBL" id="AGX41925.1"/>
    </source>
</evidence>
<dbReference type="PATRIC" id="fig|1345695.3.peg.857"/>
<dbReference type="Pfam" id="PF08281">
    <property type="entry name" value="Sigma70_r4_2"/>
    <property type="match status" value="1"/>
</dbReference>
<keyword evidence="3" id="KW-1185">Reference proteome</keyword>
<dbReference type="AlphaFoldDB" id="U5MMY8"/>
<evidence type="ECO:0000259" key="1">
    <source>
        <dbReference type="Pfam" id="PF08281"/>
    </source>
</evidence>
<dbReference type="EMBL" id="CP006721">
    <property type="protein sequence ID" value="AGX41925.1"/>
    <property type="molecule type" value="Genomic_DNA"/>
</dbReference>
<accession>U5MMY8</accession>
<dbReference type="eggNOG" id="COG1595">
    <property type="taxonomic scope" value="Bacteria"/>
</dbReference>
<dbReference type="KEGG" id="csb:CLSA_c09130"/>
<name>U5MMY8_CLOSA</name>
<dbReference type="InterPro" id="IPR013324">
    <property type="entry name" value="RNA_pol_sigma_r3/r4-like"/>
</dbReference>